<dbReference type="EMBL" id="CH476627">
    <property type="protein sequence ID" value="EDO03635.1"/>
    <property type="molecule type" value="Genomic_DNA"/>
</dbReference>
<dbReference type="GeneID" id="5489108"/>
<proteinExistence type="predicted"/>
<gene>
    <name evidence="1" type="ORF">SS1G_06116</name>
</gene>
<keyword evidence="2" id="KW-1185">Reference proteome</keyword>
<protein>
    <submittedName>
        <fullName evidence="1">Uncharacterized protein</fullName>
    </submittedName>
</protein>
<name>A7ELB9_SCLS1</name>
<organism evidence="1 2">
    <name type="scientific">Sclerotinia sclerotiorum (strain ATCC 18683 / 1980 / Ss-1)</name>
    <name type="common">White mold</name>
    <name type="synonym">Whetzelinia sclerotiorum</name>
    <dbReference type="NCBI Taxonomy" id="665079"/>
    <lineage>
        <taxon>Eukaryota</taxon>
        <taxon>Fungi</taxon>
        <taxon>Dikarya</taxon>
        <taxon>Ascomycota</taxon>
        <taxon>Pezizomycotina</taxon>
        <taxon>Leotiomycetes</taxon>
        <taxon>Helotiales</taxon>
        <taxon>Sclerotiniaceae</taxon>
        <taxon>Sclerotinia</taxon>
    </lineage>
</organism>
<dbReference type="RefSeq" id="XP_001593194.1">
    <property type="nucleotide sequence ID" value="XM_001593144.1"/>
</dbReference>
<dbReference type="Proteomes" id="UP000001312">
    <property type="component" value="Unassembled WGS sequence"/>
</dbReference>
<reference evidence="2" key="1">
    <citation type="journal article" date="2011" name="PLoS Genet.">
        <title>Genomic analysis of the necrotrophic fungal pathogens Sclerotinia sclerotiorum and Botrytis cinerea.</title>
        <authorList>
            <person name="Amselem J."/>
            <person name="Cuomo C.A."/>
            <person name="van Kan J.A."/>
            <person name="Viaud M."/>
            <person name="Benito E.P."/>
            <person name="Couloux A."/>
            <person name="Coutinho P.M."/>
            <person name="de Vries R.P."/>
            <person name="Dyer P.S."/>
            <person name="Fillinger S."/>
            <person name="Fournier E."/>
            <person name="Gout L."/>
            <person name="Hahn M."/>
            <person name="Kohn L."/>
            <person name="Lapalu N."/>
            <person name="Plummer K.M."/>
            <person name="Pradier J.M."/>
            <person name="Quevillon E."/>
            <person name="Sharon A."/>
            <person name="Simon A."/>
            <person name="ten Have A."/>
            <person name="Tudzynski B."/>
            <person name="Tudzynski P."/>
            <person name="Wincker P."/>
            <person name="Andrew M."/>
            <person name="Anthouard V."/>
            <person name="Beever R.E."/>
            <person name="Beffa R."/>
            <person name="Benoit I."/>
            <person name="Bouzid O."/>
            <person name="Brault B."/>
            <person name="Chen Z."/>
            <person name="Choquer M."/>
            <person name="Collemare J."/>
            <person name="Cotton P."/>
            <person name="Danchin E.G."/>
            <person name="Da Silva C."/>
            <person name="Gautier A."/>
            <person name="Giraud C."/>
            <person name="Giraud T."/>
            <person name="Gonzalez C."/>
            <person name="Grossetete S."/>
            <person name="Guldener U."/>
            <person name="Henrissat B."/>
            <person name="Howlett B.J."/>
            <person name="Kodira C."/>
            <person name="Kretschmer M."/>
            <person name="Lappartient A."/>
            <person name="Leroch M."/>
            <person name="Levis C."/>
            <person name="Mauceli E."/>
            <person name="Neuveglise C."/>
            <person name="Oeser B."/>
            <person name="Pearson M."/>
            <person name="Poulain J."/>
            <person name="Poussereau N."/>
            <person name="Quesneville H."/>
            <person name="Rascle C."/>
            <person name="Schumacher J."/>
            <person name="Segurens B."/>
            <person name="Sexton A."/>
            <person name="Silva E."/>
            <person name="Sirven C."/>
            <person name="Soanes D.M."/>
            <person name="Talbot N.J."/>
            <person name="Templeton M."/>
            <person name="Yandava C."/>
            <person name="Yarden O."/>
            <person name="Zeng Q."/>
            <person name="Rollins J.A."/>
            <person name="Lebrun M.H."/>
            <person name="Dickman M."/>
        </authorList>
    </citation>
    <scope>NUCLEOTIDE SEQUENCE [LARGE SCALE GENOMIC DNA]</scope>
    <source>
        <strain evidence="2">ATCC 18683 / 1980 / Ss-1</strain>
    </source>
</reference>
<dbReference type="InParanoid" id="A7ELB9"/>
<dbReference type="KEGG" id="ssl:SS1G_06116"/>
<accession>A7ELB9</accession>
<evidence type="ECO:0000313" key="2">
    <source>
        <dbReference type="Proteomes" id="UP000001312"/>
    </source>
</evidence>
<dbReference type="HOGENOM" id="CLU_3207891_0_0_1"/>
<evidence type="ECO:0000313" key="1">
    <source>
        <dbReference type="EMBL" id="EDO03635.1"/>
    </source>
</evidence>
<dbReference type="AlphaFoldDB" id="A7ELB9"/>
<sequence>MGSSQTIEKLQFRVASASTRMFARIVGVTWRPGLGTGYYNLRYKV</sequence>